<proteinExistence type="predicted"/>
<protein>
    <submittedName>
        <fullName evidence="2">Uncharacterized protein</fullName>
    </submittedName>
</protein>
<gene>
    <name evidence="2" type="ORF">GCM10009802_02840</name>
</gene>
<name>A0ABP5IW95_9ACTN</name>
<evidence type="ECO:0000313" key="3">
    <source>
        <dbReference type="Proteomes" id="UP001500443"/>
    </source>
</evidence>
<keyword evidence="3" id="KW-1185">Reference proteome</keyword>
<dbReference type="Pfam" id="PF19708">
    <property type="entry name" value="DUF6205"/>
    <property type="match status" value="1"/>
</dbReference>
<dbReference type="RefSeq" id="WP_344286978.1">
    <property type="nucleotide sequence ID" value="NZ_BAAAPF010000003.1"/>
</dbReference>
<organism evidence="2 3">
    <name type="scientific">Streptomyces synnematoformans</name>
    <dbReference type="NCBI Taxonomy" id="415721"/>
    <lineage>
        <taxon>Bacteria</taxon>
        <taxon>Bacillati</taxon>
        <taxon>Actinomycetota</taxon>
        <taxon>Actinomycetes</taxon>
        <taxon>Kitasatosporales</taxon>
        <taxon>Streptomycetaceae</taxon>
        <taxon>Streptomyces</taxon>
    </lineage>
</organism>
<accession>A0ABP5IW95</accession>
<feature type="region of interest" description="Disordered" evidence="1">
    <location>
        <begin position="24"/>
        <end position="53"/>
    </location>
</feature>
<comment type="caution">
    <text evidence="2">The sequence shown here is derived from an EMBL/GenBank/DDBJ whole genome shotgun (WGS) entry which is preliminary data.</text>
</comment>
<feature type="compositionally biased region" description="Basic and acidic residues" evidence="1">
    <location>
        <begin position="28"/>
        <end position="53"/>
    </location>
</feature>
<evidence type="ECO:0000313" key="2">
    <source>
        <dbReference type="EMBL" id="GAA2107615.1"/>
    </source>
</evidence>
<sequence>MGYYTRVAGEIAITPPLTWREIGGSDYDPYRPDKPDSDVKLRTETDTITTDEGRLEREWAPALVPAWDDSFKAYALLEHVQAAINAFPGHTFTGRFDCEGEDADDLGRVVVRDGRAVKVVPRIVWPDEDGAP</sequence>
<evidence type="ECO:0000256" key="1">
    <source>
        <dbReference type="SAM" id="MobiDB-lite"/>
    </source>
</evidence>
<dbReference type="Proteomes" id="UP001500443">
    <property type="component" value="Unassembled WGS sequence"/>
</dbReference>
<dbReference type="EMBL" id="BAAAPF010000003">
    <property type="protein sequence ID" value="GAA2107615.1"/>
    <property type="molecule type" value="Genomic_DNA"/>
</dbReference>
<reference evidence="3" key="1">
    <citation type="journal article" date="2019" name="Int. J. Syst. Evol. Microbiol.">
        <title>The Global Catalogue of Microorganisms (GCM) 10K type strain sequencing project: providing services to taxonomists for standard genome sequencing and annotation.</title>
        <authorList>
            <consortium name="The Broad Institute Genomics Platform"/>
            <consortium name="The Broad Institute Genome Sequencing Center for Infectious Disease"/>
            <person name="Wu L."/>
            <person name="Ma J."/>
        </authorList>
    </citation>
    <scope>NUCLEOTIDE SEQUENCE [LARGE SCALE GENOMIC DNA]</scope>
    <source>
        <strain evidence="3">JCM 15481</strain>
    </source>
</reference>
<dbReference type="InterPro" id="IPR045779">
    <property type="entry name" value="DUF6205"/>
</dbReference>